<accession>F0SH37</accession>
<dbReference type="HOGENOM" id="CLU_2702530_0_0_0"/>
<reference evidence="2" key="1">
    <citation type="submission" date="2011-02" db="EMBL/GenBank/DDBJ databases">
        <title>The complete genome of Planctomyces brasiliensis DSM 5305.</title>
        <authorList>
            <person name="Lucas S."/>
            <person name="Copeland A."/>
            <person name="Lapidus A."/>
            <person name="Bruce D."/>
            <person name="Goodwin L."/>
            <person name="Pitluck S."/>
            <person name="Kyrpides N."/>
            <person name="Mavromatis K."/>
            <person name="Pagani I."/>
            <person name="Ivanova N."/>
            <person name="Ovchinnikova G."/>
            <person name="Lu M."/>
            <person name="Detter J.C."/>
            <person name="Han C."/>
            <person name="Land M."/>
            <person name="Hauser L."/>
            <person name="Markowitz V."/>
            <person name="Cheng J.-F."/>
            <person name="Hugenholtz P."/>
            <person name="Woyke T."/>
            <person name="Wu D."/>
            <person name="Tindall B."/>
            <person name="Pomrenke H.G."/>
            <person name="Brambilla E."/>
            <person name="Klenk H.-P."/>
            <person name="Eisen J.A."/>
        </authorList>
    </citation>
    <scope>NUCLEOTIDE SEQUENCE [LARGE SCALE GENOMIC DNA]</scope>
    <source>
        <strain evidence="2">ATCC 49424 / DSM 5305 / JCM 21570 / NBRC 103401 / IFAM 1448</strain>
    </source>
</reference>
<proteinExistence type="predicted"/>
<organism evidence="1 2">
    <name type="scientific">Rubinisphaera brasiliensis (strain ATCC 49424 / DSM 5305 / JCM 21570 / IAM 15109 / NBRC 103401 / IFAM 1448)</name>
    <name type="common">Planctomyces brasiliensis</name>
    <dbReference type="NCBI Taxonomy" id="756272"/>
    <lineage>
        <taxon>Bacteria</taxon>
        <taxon>Pseudomonadati</taxon>
        <taxon>Planctomycetota</taxon>
        <taxon>Planctomycetia</taxon>
        <taxon>Planctomycetales</taxon>
        <taxon>Planctomycetaceae</taxon>
        <taxon>Rubinisphaera</taxon>
    </lineage>
</organism>
<protein>
    <submittedName>
        <fullName evidence="1">Uncharacterized protein</fullName>
    </submittedName>
</protein>
<sequence>MHCCIVGEERRHPTGINEKSSPDTGSELLLSYLSLIRVGRLPGQVHVAVEAGEAGVEPRATVAVIRKAEVAVF</sequence>
<dbReference type="KEGG" id="pbs:Plabr_1913"/>
<dbReference type="AlphaFoldDB" id="F0SH37"/>
<dbReference type="Proteomes" id="UP000006860">
    <property type="component" value="Chromosome"/>
</dbReference>
<dbReference type="EMBL" id="CP002546">
    <property type="protein sequence ID" value="ADY59522.1"/>
    <property type="molecule type" value="Genomic_DNA"/>
</dbReference>
<evidence type="ECO:0000313" key="1">
    <source>
        <dbReference type="EMBL" id="ADY59522.1"/>
    </source>
</evidence>
<name>F0SH37_RUBBR</name>
<keyword evidence="2" id="KW-1185">Reference proteome</keyword>
<evidence type="ECO:0000313" key="2">
    <source>
        <dbReference type="Proteomes" id="UP000006860"/>
    </source>
</evidence>
<gene>
    <name evidence="1" type="ordered locus">Plabr_1913</name>
</gene>